<gene>
    <name evidence="1" type="ORF">GCM10007424_19150</name>
</gene>
<name>A0ABQ1K083_9FLAO</name>
<dbReference type="Proteomes" id="UP000615760">
    <property type="component" value="Unassembled WGS sequence"/>
</dbReference>
<proteinExistence type="predicted"/>
<organism evidence="1 2">
    <name type="scientific">Flavobacterium suaedae</name>
    <dbReference type="NCBI Taxonomy" id="1767027"/>
    <lineage>
        <taxon>Bacteria</taxon>
        <taxon>Pseudomonadati</taxon>
        <taxon>Bacteroidota</taxon>
        <taxon>Flavobacteriia</taxon>
        <taxon>Flavobacteriales</taxon>
        <taxon>Flavobacteriaceae</taxon>
        <taxon>Flavobacterium</taxon>
    </lineage>
</organism>
<dbReference type="EMBL" id="BMJE01000004">
    <property type="protein sequence ID" value="GGB79162.1"/>
    <property type="molecule type" value="Genomic_DNA"/>
</dbReference>
<sequence>MDEQALTRYMGILKYFDYETFPTKRKNRQQLEKTITARPLIFINHQKNIVL</sequence>
<reference evidence="2" key="1">
    <citation type="journal article" date="2019" name="Int. J. Syst. Evol. Microbiol.">
        <title>The Global Catalogue of Microorganisms (GCM) 10K type strain sequencing project: providing services to taxonomists for standard genome sequencing and annotation.</title>
        <authorList>
            <consortium name="The Broad Institute Genomics Platform"/>
            <consortium name="The Broad Institute Genome Sequencing Center for Infectious Disease"/>
            <person name="Wu L."/>
            <person name="Ma J."/>
        </authorList>
    </citation>
    <scope>NUCLEOTIDE SEQUENCE [LARGE SCALE GENOMIC DNA]</scope>
    <source>
        <strain evidence="2">CGMCC 1.15461</strain>
    </source>
</reference>
<keyword evidence="2" id="KW-1185">Reference proteome</keyword>
<protein>
    <submittedName>
        <fullName evidence="1">Uncharacterized protein</fullName>
    </submittedName>
</protein>
<comment type="caution">
    <text evidence="1">The sequence shown here is derived from an EMBL/GenBank/DDBJ whole genome shotgun (WGS) entry which is preliminary data.</text>
</comment>
<accession>A0ABQ1K083</accession>
<evidence type="ECO:0000313" key="1">
    <source>
        <dbReference type="EMBL" id="GGB79162.1"/>
    </source>
</evidence>
<evidence type="ECO:0000313" key="2">
    <source>
        <dbReference type="Proteomes" id="UP000615760"/>
    </source>
</evidence>